<dbReference type="Proteomes" id="UP000046067">
    <property type="component" value="Unassembled WGS sequence"/>
</dbReference>
<proteinExistence type="predicted"/>
<dbReference type="AlphaFoldDB" id="A0A655WIF2"/>
<gene>
    <name evidence="1" type="ORF">ERS013201_01316</name>
</gene>
<dbReference type="EMBL" id="CWQJ01000006">
    <property type="protein sequence ID" value="CSB91697.1"/>
    <property type="molecule type" value="Genomic_DNA"/>
</dbReference>
<organism evidence="1 2">
    <name type="scientific">Vibrio cholerae</name>
    <dbReference type="NCBI Taxonomy" id="666"/>
    <lineage>
        <taxon>Bacteria</taxon>
        <taxon>Pseudomonadati</taxon>
        <taxon>Pseudomonadota</taxon>
        <taxon>Gammaproteobacteria</taxon>
        <taxon>Vibrionales</taxon>
        <taxon>Vibrionaceae</taxon>
        <taxon>Vibrio</taxon>
    </lineage>
</organism>
<evidence type="ECO:0000313" key="1">
    <source>
        <dbReference type="EMBL" id="CSB91697.1"/>
    </source>
</evidence>
<reference evidence="1 2" key="1">
    <citation type="submission" date="2015-07" db="EMBL/GenBank/DDBJ databases">
        <authorList>
            <consortium name="Pathogen Informatics"/>
        </authorList>
    </citation>
    <scope>NUCLEOTIDE SEQUENCE [LARGE SCALE GENOMIC DNA]</scope>
    <source>
        <strain evidence="1 2">A325</strain>
    </source>
</reference>
<name>A0A655WIF2_VIBCL</name>
<protein>
    <submittedName>
        <fullName evidence="1">Uncharacterized protein</fullName>
    </submittedName>
</protein>
<evidence type="ECO:0000313" key="2">
    <source>
        <dbReference type="Proteomes" id="UP000046067"/>
    </source>
</evidence>
<accession>A0A655WIF2</accession>
<sequence length="79" mass="8484">MVCMLLTKVLKLLASCPTSSSLRGSKRCVKSASPEAISSSAFDTRPKSRNKKLTSQETITTTITVISNAVVIRPVNNSE</sequence>